<evidence type="ECO:0000256" key="2">
    <source>
        <dbReference type="ARBA" id="ARBA00022679"/>
    </source>
</evidence>
<keyword evidence="9" id="KW-1185">Reference proteome</keyword>
<dbReference type="GO" id="GO:0007094">
    <property type="term" value="P:mitotic spindle assembly checkpoint signaling"/>
    <property type="evidence" value="ECO:0007669"/>
    <property type="project" value="TreeGrafter"/>
</dbReference>
<evidence type="ECO:0000256" key="4">
    <source>
        <dbReference type="ARBA" id="ARBA00022777"/>
    </source>
</evidence>
<dbReference type="InterPro" id="IPR000719">
    <property type="entry name" value="Prot_kinase_dom"/>
</dbReference>
<dbReference type="PANTHER" id="PTHR22974:SF21">
    <property type="entry name" value="DUAL SPECIFICITY PROTEIN KINASE TTK"/>
    <property type="match status" value="1"/>
</dbReference>
<dbReference type="GO" id="GO:0005524">
    <property type="term" value="F:ATP binding"/>
    <property type="evidence" value="ECO:0007669"/>
    <property type="project" value="UniProtKB-KW"/>
</dbReference>
<dbReference type="Gene3D" id="1.10.510.10">
    <property type="entry name" value="Transferase(Phosphotransferase) domain 1"/>
    <property type="match status" value="1"/>
</dbReference>
<dbReference type="InterPro" id="IPR011009">
    <property type="entry name" value="Kinase-like_dom_sf"/>
</dbReference>
<dbReference type="GO" id="GO:0098813">
    <property type="term" value="P:nuclear chromosome segregation"/>
    <property type="evidence" value="ECO:0007669"/>
    <property type="project" value="UniProtKB-ARBA"/>
</dbReference>
<protein>
    <recommendedName>
        <fullName evidence="7">Protein kinase domain-containing protein</fullName>
    </recommendedName>
</protein>
<reference evidence="8" key="1">
    <citation type="submission" date="2022-11" db="UniProtKB">
        <authorList>
            <consortium name="EnsemblMetazoa"/>
        </authorList>
    </citation>
    <scope>IDENTIFICATION</scope>
</reference>
<evidence type="ECO:0000256" key="3">
    <source>
        <dbReference type="ARBA" id="ARBA00022741"/>
    </source>
</evidence>
<dbReference type="KEGG" id="epa:110254898"/>
<dbReference type="Proteomes" id="UP000887567">
    <property type="component" value="Unplaced"/>
</dbReference>
<dbReference type="SUPFAM" id="SSF56112">
    <property type="entry name" value="Protein kinase-like (PK-like)"/>
    <property type="match status" value="1"/>
</dbReference>
<keyword evidence="1" id="KW-0723">Serine/threonine-protein kinase</keyword>
<dbReference type="AlphaFoldDB" id="A0A913YWX9"/>
<dbReference type="Gene3D" id="3.30.200.20">
    <property type="entry name" value="Phosphorylase Kinase, domain 1"/>
    <property type="match status" value="1"/>
</dbReference>
<accession>A0A913YWX9</accession>
<dbReference type="GO" id="GO:0033316">
    <property type="term" value="P:meiotic spindle assembly checkpoint signaling"/>
    <property type="evidence" value="ECO:0007669"/>
    <property type="project" value="TreeGrafter"/>
</dbReference>
<evidence type="ECO:0000313" key="9">
    <source>
        <dbReference type="Proteomes" id="UP000887567"/>
    </source>
</evidence>
<evidence type="ECO:0000256" key="1">
    <source>
        <dbReference type="ARBA" id="ARBA00022527"/>
    </source>
</evidence>
<feature type="region of interest" description="Disordered" evidence="6">
    <location>
        <begin position="364"/>
        <end position="388"/>
    </location>
</feature>
<keyword evidence="4" id="KW-0418">Kinase</keyword>
<dbReference type="OrthoDB" id="20524at2759"/>
<keyword evidence="3" id="KW-0547">Nucleotide-binding</keyword>
<dbReference type="PROSITE" id="PS00108">
    <property type="entry name" value="PROTEIN_KINASE_ST"/>
    <property type="match status" value="1"/>
</dbReference>
<organism evidence="8 9">
    <name type="scientific">Exaiptasia diaphana</name>
    <name type="common">Tropical sea anemone</name>
    <name type="synonym">Aiptasia pulchella</name>
    <dbReference type="NCBI Taxonomy" id="2652724"/>
    <lineage>
        <taxon>Eukaryota</taxon>
        <taxon>Metazoa</taxon>
        <taxon>Cnidaria</taxon>
        <taxon>Anthozoa</taxon>
        <taxon>Hexacorallia</taxon>
        <taxon>Actiniaria</taxon>
        <taxon>Aiptasiidae</taxon>
        <taxon>Exaiptasia</taxon>
    </lineage>
</organism>
<dbReference type="Pfam" id="PF00069">
    <property type="entry name" value="Pkinase"/>
    <property type="match status" value="1"/>
</dbReference>
<dbReference type="GO" id="GO:0004674">
    <property type="term" value="F:protein serine/threonine kinase activity"/>
    <property type="evidence" value="ECO:0007669"/>
    <property type="project" value="UniProtKB-KW"/>
</dbReference>
<dbReference type="RefSeq" id="XP_028519749.1">
    <property type="nucleotide sequence ID" value="XM_028663948.1"/>
</dbReference>
<evidence type="ECO:0000313" key="8">
    <source>
        <dbReference type="EnsemblMetazoa" id="XP_028519749.1"/>
    </source>
</evidence>
<dbReference type="GO" id="GO:0034501">
    <property type="term" value="P:protein localization to kinetochore"/>
    <property type="evidence" value="ECO:0007669"/>
    <property type="project" value="TreeGrafter"/>
</dbReference>
<dbReference type="GO" id="GO:0005634">
    <property type="term" value="C:nucleus"/>
    <property type="evidence" value="ECO:0007669"/>
    <property type="project" value="TreeGrafter"/>
</dbReference>
<dbReference type="OMA" id="KKFKYQK"/>
<keyword evidence="2" id="KW-0808">Transferase</keyword>
<dbReference type="GeneID" id="110254898"/>
<dbReference type="EnsemblMetazoa" id="XM_028663948.1">
    <property type="protein sequence ID" value="XP_028519749.1"/>
    <property type="gene ID" value="LOC110254898"/>
</dbReference>
<dbReference type="InterPro" id="IPR008271">
    <property type="entry name" value="Ser/Thr_kinase_AS"/>
</dbReference>
<dbReference type="PROSITE" id="PS50011">
    <property type="entry name" value="PROTEIN_KINASE_DOM"/>
    <property type="match status" value="1"/>
</dbReference>
<dbReference type="FunFam" id="3.30.200.20:FF:000131">
    <property type="entry name" value="Dual specificity protein kinase TTK"/>
    <property type="match status" value="1"/>
</dbReference>
<dbReference type="GO" id="GO:0004712">
    <property type="term" value="F:protein serine/threonine/tyrosine kinase activity"/>
    <property type="evidence" value="ECO:0007669"/>
    <property type="project" value="TreeGrafter"/>
</dbReference>
<keyword evidence="5" id="KW-0067">ATP-binding</keyword>
<sequence>FIKLHTKKFKYQKKLKKLSKVHKYQKKQITIHQVTHTKKFKYQKKQSYENKQAFDGKRVCAVKYVSLEDADDFIVQSYINEINMLKRLQGRDQIIKLYDWEQKKEENSIILVLECGSIDLAGFLRKNRSTFTETELKTYWQQMLEAVNVIHNEGIIHSDLKPANFLFVEGRLKLIDFGIANSIQADQTSIQRDTQVGTLNFMSPEAFQDISGSMNPNTGRSRPCTKIGRPSDVWSLGCILYAMVYGRTPFQHITNQAMKLQCIIDENYAIEFPPIGNSKLLDVLKGSLIRNPRERYTIPHLLQHPFLSSGKAAEPNEEQLFNVLLELAQAHVNSPRSIRVASKSICEQLRSGNKIDVSSILVKKQHQSQHAPPSGRQPLGGLSMGSLQMPHSALKSSAPYMGNDRSYFDKENADLPFT</sequence>
<proteinExistence type="predicted"/>
<dbReference type="CDD" id="cd14131">
    <property type="entry name" value="PKc_Mps1"/>
    <property type="match status" value="1"/>
</dbReference>
<feature type="domain" description="Protein kinase" evidence="7">
    <location>
        <begin position="9"/>
        <end position="307"/>
    </location>
</feature>
<dbReference type="PANTHER" id="PTHR22974">
    <property type="entry name" value="MIXED LINEAGE PROTEIN KINASE"/>
    <property type="match status" value="1"/>
</dbReference>
<name>A0A913YWX9_EXADI</name>
<dbReference type="SMART" id="SM00220">
    <property type="entry name" value="S_TKc"/>
    <property type="match status" value="1"/>
</dbReference>
<dbReference type="GO" id="GO:0000776">
    <property type="term" value="C:kinetochore"/>
    <property type="evidence" value="ECO:0007669"/>
    <property type="project" value="TreeGrafter"/>
</dbReference>
<dbReference type="InterPro" id="IPR027084">
    <property type="entry name" value="Mps1_cat"/>
</dbReference>
<dbReference type="FunFam" id="1.10.510.10:FF:000224">
    <property type="entry name" value="serine/threonine-protein kinase mph1 isoform X1"/>
    <property type="match status" value="1"/>
</dbReference>
<evidence type="ECO:0000256" key="5">
    <source>
        <dbReference type="ARBA" id="ARBA00022840"/>
    </source>
</evidence>
<evidence type="ECO:0000259" key="7">
    <source>
        <dbReference type="PROSITE" id="PS50011"/>
    </source>
</evidence>
<evidence type="ECO:0000256" key="6">
    <source>
        <dbReference type="SAM" id="MobiDB-lite"/>
    </source>
</evidence>